<sequence length="66" mass="6783">MSPRVIAVLSFVAAALFALAGVFSFVGGSTGTGWLYLVVAALFVVAGFLRGRGLAGRRAGGRSRRP</sequence>
<dbReference type="RefSeq" id="WP_150420353.1">
    <property type="nucleotide sequence ID" value="NZ_VYRZ01000004.1"/>
</dbReference>
<dbReference type="Proteomes" id="UP000327039">
    <property type="component" value="Unassembled WGS sequence"/>
</dbReference>
<organism evidence="2 3">
    <name type="scientific">Microbacterium radiodurans</name>
    <dbReference type="NCBI Taxonomy" id="661398"/>
    <lineage>
        <taxon>Bacteria</taxon>
        <taxon>Bacillati</taxon>
        <taxon>Actinomycetota</taxon>
        <taxon>Actinomycetes</taxon>
        <taxon>Micrococcales</taxon>
        <taxon>Microbacteriaceae</taxon>
        <taxon>Microbacterium</taxon>
    </lineage>
</organism>
<feature type="transmembrane region" description="Helical" evidence="1">
    <location>
        <begin position="34"/>
        <end position="55"/>
    </location>
</feature>
<proteinExistence type="predicted"/>
<dbReference type="AlphaFoldDB" id="A0A5J5ISA2"/>
<keyword evidence="3" id="KW-1185">Reference proteome</keyword>
<evidence type="ECO:0000256" key="1">
    <source>
        <dbReference type="SAM" id="Phobius"/>
    </source>
</evidence>
<evidence type="ECO:0000313" key="2">
    <source>
        <dbReference type="EMBL" id="KAA9084106.1"/>
    </source>
</evidence>
<keyword evidence="1" id="KW-1133">Transmembrane helix</keyword>
<keyword evidence="1" id="KW-0812">Transmembrane</keyword>
<accession>A0A5J5ISA2</accession>
<gene>
    <name evidence="2" type="ORF">F6B42_14060</name>
</gene>
<evidence type="ECO:0000313" key="3">
    <source>
        <dbReference type="Proteomes" id="UP000327039"/>
    </source>
</evidence>
<keyword evidence="1" id="KW-0472">Membrane</keyword>
<protein>
    <submittedName>
        <fullName evidence="2">Uncharacterized protein</fullName>
    </submittedName>
</protein>
<dbReference type="EMBL" id="VYRZ01000004">
    <property type="protein sequence ID" value="KAA9084106.1"/>
    <property type="molecule type" value="Genomic_DNA"/>
</dbReference>
<name>A0A5J5ISA2_9MICO</name>
<reference evidence="3" key="1">
    <citation type="submission" date="2019-09" db="EMBL/GenBank/DDBJ databases">
        <title>Mumia zhuanghuii sp. nov. isolated from the intestinal contents of plateau pika (Ochotona curzoniae) in the Qinghai-Tibet plateau of China.</title>
        <authorList>
            <person name="Tian Z."/>
        </authorList>
    </citation>
    <scope>NUCLEOTIDE SEQUENCE [LARGE SCALE GENOMIC DNA]</scope>
    <source>
        <strain evidence="3">DSM 25564</strain>
    </source>
</reference>
<comment type="caution">
    <text evidence="2">The sequence shown here is derived from an EMBL/GenBank/DDBJ whole genome shotgun (WGS) entry which is preliminary data.</text>
</comment>